<dbReference type="InterPro" id="IPR004606">
    <property type="entry name" value="Mop_domain"/>
</dbReference>
<dbReference type="GO" id="GO:0003677">
    <property type="term" value="F:DNA binding"/>
    <property type="evidence" value="ECO:0007669"/>
    <property type="project" value="InterPro"/>
</dbReference>
<dbReference type="InterPro" id="IPR051815">
    <property type="entry name" value="Molybdate_resp_trans_reg"/>
</dbReference>
<evidence type="ECO:0000313" key="7">
    <source>
        <dbReference type="EMBL" id="EPR44606.1"/>
    </source>
</evidence>
<evidence type="ECO:0000256" key="2">
    <source>
        <dbReference type="ARBA" id="ARBA00023172"/>
    </source>
</evidence>
<dbReference type="PROSITE" id="PS51866">
    <property type="entry name" value="MOP"/>
    <property type="match status" value="2"/>
</dbReference>
<dbReference type="eggNOG" id="COG3585">
    <property type="taxonomic scope" value="Bacteria"/>
</dbReference>
<dbReference type="InterPro" id="IPR013762">
    <property type="entry name" value="Integrase-like_cat_sf"/>
</dbReference>
<dbReference type="SUPFAM" id="SSF50331">
    <property type="entry name" value="MOP-like"/>
    <property type="match status" value="2"/>
</dbReference>
<proteinExistence type="predicted"/>
<dbReference type="eggNOG" id="COG0582">
    <property type="taxonomic scope" value="Bacteria"/>
</dbReference>
<dbReference type="STRING" id="897.B2D07_17220"/>
<gene>
    <name evidence="7" type="ORF">dsmv_1065</name>
</gene>
<evidence type="ECO:0000259" key="6">
    <source>
        <dbReference type="PROSITE" id="PS51898"/>
    </source>
</evidence>
<feature type="domain" description="Tyr recombinase" evidence="6">
    <location>
        <begin position="37"/>
        <end position="215"/>
    </location>
</feature>
<evidence type="ECO:0000256" key="3">
    <source>
        <dbReference type="PROSITE-ProRule" id="PRU01213"/>
    </source>
</evidence>
<dbReference type="AlphaFoldDB" id="S7U528"/>
<evidence type="ECO:0000256" key="1">
    <source>
        <dbReference type="ARBA" id="ARBA00022505"/>
    </source>
</evidence>
<dbReference type="NCBIfam" id="TIGR00638">
    <property type="entry name" value="Mop"/>
    <property type="match status" value="1"/>
</dbReference>
<evidence type="ECO:0000256" key="4">
    <source>
        <dbReference type="SAM" id="MobiDB-lite"/>
    </source>
</evidence>
<dbReference type="PANTHER" id="PTHR30432:SF1">
    <property type="entry name" value="DNA-BINDING TRANSCRIPTIONAL DUAL REGULATOR MODE"/>
    <property type="match status" value="1"/>
</dbReference>
<reference evidence="7 8" key="1">
    <citation type="journal article" date="2013" name="Genome Announc.">
        <title>Draft genome sequences for three mercury-methylating, sulfate-reducing bacteria.</title>
        <authorList>
            <person name="Brown S.D."/>
            <person name="Hurt R.A.Jr."/>
            <person name="Gilmour C.C."/>
            <person name="Elias D.A."/>
        </authorList>
    </citation>
    <scope>NUCLEOTIDE SEQUENCE [LARGE SCALE GENOMIC DNA]</scope>
    <source>
        <strain evidence="7 8">DSM 2059</strain>
    </source>
</reference>
<dbReference type="InterPro" id="IPR005116">
    <property type="entry name" value="Transp-assoc_OB_typ1"/>
</dbReference>
<evidence type="ECO:0000259" key="5">
    <source>
        <dbReference type="PROSITE" id="PS51866"/>
    </source>
</evidence>
<feature type="domain" description="Mop" evidence="5">
    <location>
        <begin position="297"/>
        <end position="363"/>
    </location>
</feature>
<dbReference type="PROSITE" id="PS51898">
    <property type="entry name" value="TYR_RECOMBINASE"/>
    <property type="match status" value="1"/>
</dbReference>
<sequence length="364" mass="40657">MKTRKGMKPKASEATGPGSPPEEGPARGIRPMPDPDKTLDSIQLDALEQSFRKWITATPRRDVHRSRRRIFLIFLIIRYSGGKLSEVLGLDPTRDIDFEDRFVRLGRPPRQVQLSETLLAEIRGLIAESAAEDGPRQLLDVDPGFVRRKFYERAEACGIPKQLGAPEILRKSRAVEWMQNHMPLPVVQRLLGHSTPNLTSAYVAFSEAEIQQATRHFMEKESARSTSARNAFFGKIQMIQQGDIQSRVEILTLGGHRITTVITNDSLKRLELGPGRLITAEIKAPWVMLHQGDDPRGWSADNRIEGRVERITTGEINTECIVRISDGTAVCAVVTTESARRLALAKGDAVWVVFNSHSVVLLSD</sequence>
<keyword evidence="8" id="KW-1185">Reference proteome</keyword>
<dbReference type="InterPro" id="IPR002104">
    <property type="entry name" value="Integrase_catalytic"/>
</dbReference>
<dbReference type="GO" id="GO:0006310">
    <property type="term" value="P:DNA recombination"/>
    <property type="evidence" value="ECO:0007669"/>
    <property type="project" value="UniProtKB-KW"/>
</dbReference>
<dbReference type="InterPro" id="IPR008995">
    <property type="entry name" value="Mo/tungstate-bd_C_term_dom"/>
</dbReference>
<feature type="region of interest" description="Disordered" evidence="4">
    <location>
        <begin position="1"/>
        <end position="39"/>
    </location>
</feature>
<dbReference type="PANTHER" id="PTHR30432">
    <property type="entry name" value="TRANSCRIPTIONAL REGULATOR MODE"/>
    <property type="match status" value="1"/>
</dbReference>
<dbReference type="Gene3D" id="1.10.443.10">
    <property type="entry name" value="Intergrase catalytic core"/>
    <property type="match status" value="1"/>
</dbReference>
<name>S7U528_DESML</name>
<dbReference type="InterPro" id="IPR011010">
    <property type="entry name" value="DNA_brk_join_enz"/>
</dbReference>
<dbReference type="GO" id="GO:0015074">
    <property type="term" value="P:DNA integration"/>
    <property type="evidence" value="ECO:0007669"/>
    <property type="project" value="InterPro"/>
</dbReference>
<accession>S7U528</accession>
<keyword evidence="1 3" id="KW-0500">Molybdenum</keyword>
<dbReference type="EMBL" id="ATHJ01000022">
    <property type="protein sequence ID" value="EPR44606.1"/>
    <property type="molecule type" value="Genomic_DNA"/>
</dbReference>
<dbReference type="GO" id="GO:0015689">
    <property type="term" value="P:molybdate ion transport"/>
    <property type="evidence" value="ECO:0007669"/>
    <property type="project" value="InterPro"/>
</dbReference>
<dbReference type="Pfam" id="PF00589">
    <property type="entry name" value="Phage_integrase"/>
    <property type="match status" value="1"/>
</dbReference>
<dbReference type="SUPFAM" id="SSF56349">
    <property type="entry name" value="DNA breaking-rejoining enzymes"/>
    <property type="match status" value="1"/>
</dbReference>
<evidence type="ECO:0000313" key="8">
    <source>
        <dbReference type="Proteomes" id="UP000014977"/>
    </source>
</evidence>
<keyword evidence="2" id="KW-0233">DNA recombination</keyword>
<protein>
    <submittedName>
        <fullName evidence="7">Molybdenum-pterin binding protein</fullName>
    </submittedName>
</protein>
<organism evidence="7 8">
    <name type="scientific">Desulfococcus multivorans DSM 2059</name>
    <dbReference type="NCBI Taxonomy" id="1121405"/>
    <lineage>
        <taxon>Bacteria</taxon>
        <taxon>Pseudomonadati</taxon>
        <taxon>Thermodesulfobacteriota</taxon>
        <taxon>Desulfobacteria</taxon>
        <taxon>Desulfobacterales</taxon>
        <taxon>Desulfococcaceae</taxon>
        <taxon>Desulfococcus</taxon>
    </lineage>
</organism>
<dbReference type="Gene3D" id="2.40.50.100">
    <property type="match status" value="2"/>
</dbReference>
<dbReference type="Pfam" id="PF03459">
    <property type="entry name" value="TOBE"/>
    <property type="match status" value="2"/>
</dbReference>
<comment type="caution">
    <text evidence="7">The sequence shown here is derived from an EMBL/GenBank/DDBJ whole genome shotgun (WGS) entry which is preliminary data.</text>
</comment>
<dbReference type="PATRIC" id="fig|1121405.3.peg.300"/>
<dbReference type="Proteomes" id="UP000014977">
    <property type="component" value="Unassembled WGS sequence"/>
</dbReference>
<feature type="domain" description="Mop" evidence="5">
    <location>
        <begin position="225"/>
        <end position="291"/>
    </location>
</feature>